<keyword evidence="1" id="KW-0805">Transcription regulation</keyword>
<dbReference type="SUPFAM" id="SSF46689">
    <property type="entry name" value="Homeodomain-like"/>
    <property type="match status" value="1"/>
</dbReference>
<evidence type="ECO:0000256" key="3">
    <source>
        <dbReference type="ARBA" id="ARBA00023163"/>
    </source>
</evidence>
<evidence type="ECO:0000259" key="5">
    <source>
        <dbReference type="PROSITE" id="PS01124"/>
    </source>
</evidence>
<sequence>MPVLPIPMITALLLSGFLLHRFLTRKTHPTLLVLIGCCAAQSAVIALVQYYGFTGLRVVQPILATVIAASAWLSFRQASVGYLRRQDLYLHAVGPALAISFLATQPEALDVLIPFLFAAYGIAIAFMLLRGEDCLPHSRLENGRMIVWVWRVLAIALIASAGSDIFIAVRLASGDTEVLLWLPSLFSAITLLILGALSLSHAIESQSIGSDTRDAYSKQDKTRDTAIVEKLDAYMETHKPYLDPDLTLARLARKLQVPEKQLSSAINKGKSENVSRYINRHRISHACAVMKTGKSVTEAMLASGFNTKSNFNREFLRVIGVNPRRWLRSPVEVPDERVKT</sequence>
<dbReference type="Gene3D" id="1.10.10.60">
    <property type="entry name" value="Homeodomain-like"/>
    <property type="match status" value="2"/>
</dbReference>
<keyword evidence="4" id="KW-0472">Membrane</keyword>
<dbReference type="InterPro" id="IPR009057">
    <property type="entry name" value="Homeodomain-like_sf"/>
</dbReference>
<dbReference type="SMART" id="SM00342">
    <property type="entry name" value="HTH_ARAC"/>
    <property type="match status" value="1"/>
</dbReference>
<feature type="transmembrane region" description="Helical" evidence="4">
    <location>
        <begin position="87"/>
        <end position="105"/>
    </location>
</feature>
<keyword evidence="7" id="KW-1185">Reference proteome</keyword>
<dbReference type="RefSeq" id="WP_142638497.1">
    <property type="nucleotide sequence ID" value="NZ_FXTE01000010.1"/>
</dbReference>
<dbReference type="OrthoDB" id="345413at2"/>
<dbReference type="PANTHER" id="PTHR43280">
    <property type="entry name" value="ARAC-FAMILY TRANSCRIPTIONAL REGULATOR"/>
    <property type="match status" value="1"/>
</dbReference>
<keyword evidence="4" id="KW-0812">Transmembrane</keyword>
<dbReference type="PANTHER" id="PTHR43280:SF29">
    <property type="entry name" value="ARAC-FAMILY TRANSCRIPTIONAL REGULATOR"/>
    <property type="match status" value="1"/>
</dbReference>
<name>A0A521E8L3_9RHOB</name>
<feature type="transmembrane region" description="Helical" evidence="4">
    <location>
        <begin position="111"/>
        <end position="129"/>
    </location>
</feature>
<accession>A0A521E8L3</accession>
<dbReference type="PROSITE" id="PS01124">
    <property type="entry name" value="HTH_ARAC_FAMILY_2"/>
    <property type="match status" value="1"/>
</dbReference>
<dbReference type="GO" id="GO:0003700">
    <property type="term" value="F:DNA-binding transcription factor activity"/>
    <property type="evidence" value="ECO:0007669"/>
    <property type="project" value="InterPro"/>
</dbReference>
<proteinExistence type="predicted"/>
<feature type="domain" description="HTH araC/xylS-type" evidence="5">
    <location>
        <begin position="229"/>
        <end position="329"/>
    </location>
</feature>
<organism evidence="6 7">
    <name type="scientific">Ruegeria faecimaris</name>
    <dbReference type="NCBI Taxonomy" id="686389"/>
    <lineage>
        <taxon>Bacteria</taxon>
        <taxon>Pseudomonadati</taxon>
        <taxon>Pseudomonadota</taxon>
        <taxon>Alphaproteobacteria</taxon>
        <taxon>Rhodobacterales</taxon>
        <taxon>Roseobacteraceae</taxon>
        <taxon>Ruegeria</taxon>
    </lineage>
</organism>
<feature type="transmembrane region" description="Helical" evidence="4">
    <location>
        <begin position="31"/>
        <end position="52"/>
    </location>
</feature>
<feature type="transmembrane region" description="Helical" evidence="4">
    <location>
        <begin position="149"/>
        <end position="172"/>
    </location>
</feature>
<feature type="transmembrane region" description="Helical" evidence="4">
    <location>
        <begin position="178"/>
        <end position="199"/>
    </location>
</feature>
<gene>
    <name evidence="6" type="ORF">SAMN06265380_11016</name>
</gene>
<dbReference type="EMBL" id="FXTE01000010">
    <property type="protein sequence ID" value="SMO80249.1"/>
    <property type="molecule type" value="Genomic_DNA"/>
</dbReference>
<feature type="transmembrane region" description="Helical" evidence="4">
    <location>
        <begin position="6"/>
        <end position="24"/>
    </location>
</feature>
<feature type="transmembrane region" description="Helical" evidence="4">
    <location>
        <begin position="58"/>
        <end position="75"/>
    </location>
</feature>
<evidence type="ECO:0000313" key="6">
    <source>
        <dbReference type="EMBL" id="SMO80249.1"/>
    </source>
</evidence>
<reference evidence="6 7" key="1">
    <citation type="submission" date="2017-05" db="EMBL/GenBank/DDBJ databases">
        <authorList>
            <person name="Varghese N."/>
            <person name="Submissions S."/>
        </authorList>
    </citation>
    <scope>NUCLEOTIDE SEQUENCE [LARGE SCALE GENOMIC DNA]</scope>
    <source>
        <strain evidence="6 7">DSM 28009</strain>
    </source>
</reference>
<keyword evidence="4" id="KW-1133">Transmembrane helix</keyword>
<keyword evidence="3" id="KW-0804">Transcription</keyword>
<dbReference type="GO" id="GO:0043565">
    <property type="term" value="F:sequence-specific DNA binding"/>
    <property type="evidence" value="ECO:0007669"/>
    <property type="project" value="InterPro"/>
</dbReference>
<evidence type="ECO:0000256" key="2">
    <source>
        <dbReference type="ARBA" id="ARBA00023125"/>
    </source>
</evidence>
<evidence type="ECO:0000256" key="1">
    <source>
        <dbReference type="ARBA" id="ARBA00023015"/>
    </source>
</evidence>
<dbReference type="InterPro" id="IPR018060">
    <property type="entry name" value="HTH_AraC"/>
</dbReference>
<dbReference type="Proteomes" id="UP000319555">
    <property type="component" value="Unassembled WGS sequence"/>
</dbReference>
<evidence type="ECO:0000256" key="4">
    <source>
        <dbReference type="SAM" id="Phobius"/>
    </source>
</evidence>
<dbReference type="Pfam" id="PF12833">
    <property type="entry name" value="HTH_18"/>
    <property type="match status" value="1"/>
</dbReference>
<protein>
    <submittedName>
        <fullName evidence="6">Transcriptional regulator, AraC family</fullName>
    </submittedName>
</protein>
<keyword evidence="2" id="KW-0238">DNA-binding</keyword>
<evidence type="ECO:0000313" key="7">
    <source>
        <dbReference type="Proteomes" id="UP000319555"/>
    </source>
</evidence>
<dbReference type="AlphaFoldDB" id="A0A521E8L3"/>